<dbReference type="GO" id="GO:0006310">
    <property type="term" value="P:DNA recombination"/>
    <property type="evidence" value="ECO:0007669"/>
    <property type="project" value="InterPro"/>
</dbReference>
<evidence type="ECO:0008006" key="3">
    <source>
        <dbReference type="Google" id="ProtNLM"/>
    </source>
</evidence>
<name>A0A6C0JV45_9ZZZZ</name>
<dbReference type="InterPro" id="IPR036397">
    <property type="entry name" value="RNaseH_sf"/>
</dbReference>
<dbReference type="Pfam" id="PF04848">
    <property type="entry name" value="Pox_A22"/>
    <property type="match status" value="1"/>
</dbReference>
<proteinExistence type="predicted"/>
<keyword evidence="1" id="KW-0378">Hydrolase</keyword>
<dbReference type="GO" id="GO:0006281">
    <property type="term" value="P:DNA repair"/>
    <property type="evidence" value="ECO:0007669"/>
    <property type="project" value="InterPro"/>
</dbReference>
<dbReference type="SUPFAM" id="SSF53098">
    <property type="entry name" value="Ribonuclease H-like"/>
    <property type="match status" value="1"/>
</dbReference>
<reference evidence="2" key="1">
    <citation type="journal article" date="2020" name="Nature">
        <title>Giant virus diversity and host interactions through global metagenomics.</title>
        <authorList>
            <person name="Schulz F."/>
            <person name="Roux S."/>
            <person name="Paez-Espino D."/>
            <person name="Jungbluth S."/>
            <person name="Walsh D.A."/>
            <person name="Denef V.J."/>
            <person name="McMahon K.D."/>
            <person name="Konstantinidis K.T."/>
            <person name="Eloe-Fadrosh E.A."/>
            <person name="Kyrpides N.C."/>
            <person name="Woyke T."/>
        </authorList>
    </citation>
    <scope>NUCLEOTIDE SEQUENCE</scope>
    <source>
        <strain evidence="2">GVMAG-S-1074260-58</strain>
    </source>
</reference>
<protein>
    <recommendedName>
        <fullName evidence="3">Mitochondrial resolvase Ydc2 catalytic domain-containing protein</fullName>
    </recommendedName>
</protein>
<organism evidence="2">
    <name type="scientific">viral metagenome</name>
    <dbReference type="NCBI Taxonomy" id="1070528"/>
    <lineage>
        <taxon>unclassified sequences</taxon>
        <taxon>metagenomes</taxon>
        <taxon>organismal metagenomes</taxon>
    </lineage>
</organism>
<dbReference type="InterPro" id="IPR012337">
    <property type="entry name" value="RNaseH-like_sf"/>
</dbReference>
<dbReference type="GO" id="GO:0000287">
    <property type="term" value="F:magnesium ion binding"/>
    <property type="evidence" value="ECO:0007669"/>
    <property type="project" value="InterPro"/>
</dbReference>
<accession>A0A6C0JV45</accession>
<dbReference type="AlphaFoldDB" id="A0A6C0JV45"/>
<dbReference type="GO" id="GO:0016788">
    <property type="term" value="F:hydrolase activity, acting on ester bonds"/>
    <property type="evidence" value="ECO:0007669"/>
    <property type="project" value="InterPro"/>
</dbReference>
<dbReference type="InterPro" id="IPR006932">
    <property type="entry name" value="HJ-resolvase_A22"/>
</dbReference>
<evidence type="ECO:0000256" key="1">
    <source>
        <dbReference type="ARBA" id="ARBA00022801"/>
    </source>
</evidence>
<dbReference type="Gene3D" id="3.30.420.10">
    <property type="entry name" value="Ribonuclease H-like superfamily/Ribonuclease H"/>
    <property type="match status" value="1"/>
</dbReference>
<evidence type="ECO:0000313" key="2">
    <source>
        <dbReference type="EMBL" id="QHU09243.1"/>
    </source>
</evidence>
<dbReference type="EMBL" id="MN740706">
    <property type="protein sequence ID" value="QHU09243.1"/>
    <property type="molecule type" value="Genomic_DNA"/>
</dbReference>
<dbReference type="GO" id="GO:0000400">
    <property type="term" value="F:four-way junction DNA binding"/>
    <property type="evidence" value="ECO:0007669"/>
    <property type="project" value="InterPro"/>
</dbReference>
<sequence length="258" mass="29524">MILSIDIGIKNLSICLIASDGSIRDWDILDLTNTTIHSCNYCMKHKRCTSRASYTVAGKMYYCNRHITKCIPSIRIAPPEYYSLLKKPSLMKTKKLNHMFDLNISVEELTNHVYQHCATKVIQPVSANALDLIQIGKTLSVTLTRRLSCINDIDTVLIENQISTIASRMKCVQGMVAQFFIEKAIYNILFISSINKLKMYDVPKKTYKERKASGIHVVRGLLENSMNHTWLSVFNTHKKKDDLADSYLQALWFIHTKT</sequence>